<dbReference type="EMBL" id="VSSQ01020907">
    <property type="protein sequence ID" value="MPM66134.1"/>
    <property type="molecule type" value="Genomic_DNA"/>
</dbReference>
<protein>
    <submittedName>
        <fullName evidence="9">Multidrug resistance protein MdtG</fullName>
    </submittedName>
</protein>
<dbReference type="PANTHER" id="PTHR43414:SF6">
    <property type="entry name" value="MULTIDRUG RESISTANCE PROTEIN MDTG"/>
    <property type="match status" value="1"/>
</dbReference>
<evidence type="ECO:0000256" key="1">
    <source>
        <dbReference type="ARBA" id="ARBA00004651"/>
    </source>
</evidence>
<dbReference type="InterPro" id="IPR020846">
    <property type="entry name" value="MFS_dom"/>
</dbReference>
<comment type="caution">
    <text evidence="9">The sequence shown here is derived from an EMBL/GenBank/DDBJ whole genome shotgun (WGS) entry which is preliminary data.</text>
</comment>
<evidence type="ECO:0000256" key="5">
    <source>
        <dbReference type="ARBA" id="ARBA00022989"/>
    </source>
</evidence>
<evidence type="ECO:0000256" key="6">
    <source>
        <dbReference type="ARBA" id="ARBA00023136"/>
    </source>
</evidence>
<dbReference type="Gene3D" id="1.20.1250.20">
    <property type="entry name" value="MFS general substrate transporter like domains"/>
    <property type="match status" value="1"/>
</dbReference>
<dbReference type="AlphaFoldDB" id="A0A645BWJ9"/>
<feature type="transmembrane region" description="Helical" evidence="7">
    <location>
        <begin position="37"/>
        <end position="57"/>
    </location>
</feature>
<gene>
    <name evidence="9" type="primary">mdtG_12</name>
    <name evidence="9" type="ORF">SDC9_113041</name>
</gene>
<name>A0A645BWJ9_9ZZZZ</name>
<keyword evidence="2" id="KW-0813">Transport</keyword>
<evidence type="ECO:0000313" key="9">
    <source>
        <dbReference type="EMBL" id="MPM66134.1"/>
    </source>
</evidence>
<accession>A0A645BWJ9</accession>
<feature type="domain" description="Major facilitator superfamily (MFS) profile" evidence="8">
    <location>
        <begin position="1"/>
        <end position="183"/>
    </location>
</feature>
<dbReference type="InterPro" id="IPR011701">
    <property type="entry name" value="MFS"/>
</dbReference>
<keyword evidence="4 7" id="KW-0812">Transmembrane</keyword>
<dbReference type="GO" id="GO:0005886">
    <property type="term" value="C:plasma membrane"/>
    <property type="evidence" value="ECO:0007669"/>
    <property type="project" value="UniProtKB-SubCell"/>
</dbReference>
<dbReference type="SUPFAM" id="SSF103473">
    <property type="entry name" value="MFS general substrate transporter"/>
    <property type="match status" value="1"/>
</dbReference>
<keyword evidence="6 7" id="KW-0472">Membrane</keyword>
<evidence type="ECO:0000256" key="2">
    <source>
        <dbReference type="ARBA" id="ARBA00022448"/>
    </source>
</evidence>
<dbReference type="PROSITE" id="PS50850">
    <property type="entry name" value="MFS"/>
    <property type="match status" value="1"/>
</dbReference>
<feature type="transmembrane region" description="Helical" evidence="7">
    <location>
        <begin position="152"/>
        <end position="172"/>
    </location>
</feature>
<proteinExistence type="predicted"/>
<evidence type="ECO:0000259" key="8">
    <source>
        <dbReference type="PROSITE" id="PS50850"/>
    </source>
</evidence>
<dbReference type="PANTHER" id="PTHR43414">
    <property type="entry name" value="MULTIDRUG RESISTANCE PROTEIN MDTG"/>
    <property type="match status" value="1"/>
</dbReference>
<dbReference type="PRINTS" id="PR01035">
    <property type="entry name" value="TCRTETA"/>
</dbReference>
<dbReference type="Pfam" id="PF07690">
    <property type="entry name" value="MFS_1"/>
    <property type="match status" value="1"/>
</dbReference>
<evidence type="ECO:0000256" key="4">
    <source>
        <dbReference type="ARBA" id="ARBA00022692"/>
    </source>
</evidence>
<feature type="transmembrane region" description="Helical" evidence="7">
    <location>
        <begin position="89"/>
        <end position="114"/>
    </location>
</feature>
<dbReference type="GO" id="GO:0022857">
    <property type="term" value="F:transmembrane transporter activity"/>
    <property type="evidence" value="ECO:0007669"/>
    <property type="project" value="InterPro"/>
</dbReference>
<organism evidence="9">
    <name type="scientific">bioreactor metagenome</name>
    <dbReference type="NCBI Taxonomy" id="1076179"/>
    <lineage>
        <taxon>unclassified sequences</taxon>
        <taxon>metagenomes</taxon>
        <taxon>ecological metagenomes</taxon>
    </lineage>
</organism>
<keyword evidence="3" id="KW-1003">Cell membrane</keyword>
<feature type="transmembrane region" description="Helical" evidence="7">
    <location>
        <begin position="63"/>
        <end position="82"/>
    </location>
</feature>
<dbReference type="InterPro" id="IPR001958">
    <property type="entry name" value="Tet-R_TetA/multi-R_MdtG-like"/>
</dbReference>
<comment type="subcellular location">
    <subcellularLocation>
        <location evidence="1">Cell membrane</location>
        <topology evidence="1">Multi-pass membrane protein</topology>
    </subcellularLocation>
</comment>
<dbReference type="InterPro" id="IPR036259">
    <property type="entry name" value="MFS_trans_sf"/>
</dbReference>
<reference evidence="9" key="1">
    <citation type="submission" date="2019-08" db="EMBL/GenBank/DDBJ databases">
        <authorList>
            <person name="Kucharzyk K."/>
            <person name="Murdoch R.W."/>
            <person name="Higgins S."/>
            <person name="Loffler F."/>
        </authorList>
    </citation>
    <scope>NUCLEOTIDE SEQUENCE</scope>
</reference>
<keyword evidence="5 7" id="KW-1133">Transmembrane helix</keyword>
<sequence>MAMLLIQTMIALSLMIIQPILTLYIGEMGVGDHIVSYTGIIFSLAGVATVIAAPIWGRIGEKIGFQTTLMISLLGISVMNLMQMLARDVYVFGALGFSYGLFIAGVAPAANAIIAASVPQSFRGRAFGISNSFNNIGNALGPIIGGAIGTWIGMRYVFVFAAVAVAMTALWLRTITKRNALAS</sequence>
<evidence type="ECO:0000256" key="3">
    <source>
        <dbReference type="ARBA" id="ARBA00022475"/>
    </source>
</evidence>
<feature type="transmembrane region" description="Helical" evidence="7">
    <location>
        <begin position="6"/>
        <end position="25"/>
    </location>
</feature>
<evidence type="ECO:0000256" key="7">
    <source>
        <dbReference type="SAM" id="Phobius"/>
    </source>
</evidence>